<dbReference type="EMBL" id="JAGTJS010000013">
    <property type="protein sequence ID" value="KAH7249194.1"/>
    <property type="molecule type" value="Genomic_DNA"/>
</dbReference>
<feature type="compositionally biased region" description="Low complexity" evidence="2">
    <location>
        <begin position="23"/>
        <end position="33"/>
    </location>
</feature>
<gene>
    <name evidence="4" type="ORF">B0J15DRAFT_49912</name>
</gene>
<evidence type="ECO:0000256" key="1">
    <source>
        <dbReference type="PROSITE-ProRule" id="PRU00325"/>
    </source>
</evidence>
<proteinExistence type="predicted"/>
<evidence type="ECO:0000259" key="3">
    <source>
        <dbReference type="PROSITE" id="PS50966"/>
    </source>
</evidence>
<protein>
    <recommendedName>
        <fullName evidence="3">SWIM-type domain-containing protein</fullName>
    </recommendedName>
</protein>
<sequence length="233" mass="25249">MEPLPSHRQLVTTLITSISDIAPSTSASETTSSQPPPPAQPPSTSPLQAIPPSQRPLLLTLHVLFPNLLLPALDLLDRGLITRLVRKYSGAQDEQPGKDGEPVSGGLNASGKPKDDIFIVRSLASTLSRRTRDFTLSSKRYVVHLNAWNCSCASFTFDAFPSHPTPATEQVECPSRDEWSFGGLSLNPSGDVPPCCKHLLACLLADKWPAILGQYVEDREISREEMAGIVADL</sequence>
<feature type="domain" description="SWIM-type" evidence="3">
    <location>
        <begin position="141"/>
        <end position="207"/>
    </location>
</feature>
<organism evidence="4 5">
    <name type="scientific">Fusarium solani</name>
    <name type="common">Filamentous fungus</name>
    <dbReference type="NCBI Taxonomy" id="169388"/>
    <lineage>
        <taxon>Eukaryota</taxon>
        <taxon>Fungi</taxon>
        <taxon>Dikarya</taxon>
        <taxon>Ascomycota</taxon>
        <taxon>Pezizomycotina</taxon>
        <taxon>Sordariomycetes</taxon>
        <taxon>Hypocreomycetidae</taxon>
        <taxon>Hypocreales</taxon>
        <taxon>Nectriaceae</taxon>
        <taxon>Fusarium</taxon>
        <taxon>Fusarium solani species complex</taxon>
    </lineage>
</organism>
<feature type="region of interest" description="Disordered" evidence="2">
    <location>
        <begin position="90"/>
        <end position="109"/>
    </location>
</feature>
<keyword evidence="5" id="KW-1185">Reference proteome</keyword>
<keyword evidence="1" id="KW-0863">Zinc-finger</keyword>
<evidence type="ECO:0000313" key="5">
    <source>
        <dbReference type="Proteomes" id="UP000736672"/>
    </source>
</evidence>
<feature type="region of interest" description="Disordered" evidence="2">
    <location>
        <begin position="23"/>
        <end position="51"/>
    </location>
</feature>
<dbReference type="GO" id="GO:0008270">
    <property type="term" value="F:zinc ion binding"/>
    <property type="evidence" value="ECO:0007669"/>
    <property type="project" value="UniProtKB-KW"/>
</dbReference>
<name>A0A9P9KDN6_FUSSL</name>
<dbReference type="InterPro" id="IPR007527">
    <property type="entry name" value="Znf_SWIM"/>
</dbReference>
<reference evidence="4" key="1">
    <citation type="journal article" date="2021" name="Nat. Commun.">
        <title>Genetic determinants of endophytism in the Arabidopsis root mycobiome.</title>
        <authorList>
            <person name="Mesny F."/>
            <person name="Miyauchi S."/>
            <person name="Thiergart T."/>
            <person name="Pickel B."/>
            <person name="Atanasova L."/>
            <person name="Karlsson M."/>
            <person name="Huettel B."/>
            <person name="Barry K.W."/>
            <person name="Haridas S."/>
            <person name="Chen C."/>
            <person name="Bauer D."/>
            <person name="Andreopoulos W."/>
            <person name="Pangilinan J."/>
            <person name="LaButti K."/>
            <person name="Riley R."/>
            <person name="Lipzen A."/>
            <person name="Clum A."/>
            <person name="Drula E."/>
            <person name="Henrissat B."/>
            <person name="Kohler A."/>
            <person name="Grigoriev I.V."/>
            <person name="Martin F.M."/>
            <person name="Hacquard S."/>
        </authorList>
    </citation>
    <scope>NUCLEOTIDE SEQUENCE</scope>
    <source>
        <strain evidence="4">FSSC 5 MPI-SDFR-AT-0091</strain>
    </source>
</reference>
<evidence type="ECO:0000313" key="4">
    <source>
        <dbReference type="EMBL" id="KAH7249194.1"/>
    </source>
</evidence>
<dbReference type="Proteomes" id="UP000736672">
    <property type="component" value="Unassembled WGS sequence"/>
</dbReference>
<keyword evidence="1" id="KW-0862">Zinc</keyword>
<dbReference type="AlphaFoldDB" id="A0A9P9KDN6"/>
<evidence type="ECO:0000256" key="2">
    <source>
        <dbReference type="SAM" id="MobiDB-lite"/>
    </source>
</evidence>
<dbReference type="PROSITE" id="PS50966">
    <property type="entry name" value="ZF_SWIM"/>
    <property type="match status" value="1"/>
</dbReference>
<accession>A0A9P9KDN6</accession>
<dbReference type="OrthoDB" id="74545at2759"/>
<feature type="compositionally biased region" description="Pro residues" evidence="2">
    <location>
        <begin position="34"/>
        <end position="44"/>
    </location>
</feature>
<keyword evidence="1" id="KW-0479">Metal-binding</keyword>
<comment type="caution">
    <text evidence="4">The sequence shown here is derived from an EMBL/GenBank/DDBJ whole genome shotgun (WGS) entry which is preliminary data.</text>
</comment>